<dbReference type="EMBL" id="JACBAZ010000004">
    <property type="protein sequence ID" value="NWK56337.1"/>
    <property type="molecule type" value="Genomic_DNA"/>
</dbReference>
<dbReference type="InterPro" id="IPR036691">
    <property type="entry name" value="Endo/exonu/phosph_ase_sf"/>
</dbReference>
<feature type="signal peptide" evidence="1">
    <location>
        <begin position="1"/>
        <end position="23"/>
    </location>
</feature>
<evidence type="ECO:0000259" key="2">
    <source>
        <dbReference type="Pfam" id="PF03372"/>
    </source>
</evidence>
<protein>
    <submittedName>
        <fullName evidence="3">Endonuclease/exonuclease/phosphatase family protein</fullName>
    </submittedName>
</protein>
<accession>A0A851GMS2</accession>
<keyword evidence="1" id="KW-0732">Signal</keyword>
<dbReference type="SUPFAM" id="SSF56219">
    <property type="entry name" value="DNase I-like"/>
    <property type="match status" value="1"/>
</dbReference>
<evidence type="ECO:0000313" key="4">
    <source>
        <dbReference type="Proteomes" id="UP000557872"/>
    </source>
</evidence>
<keyword evidence="3" id="KW-0540">Nuclease</keyword>
<name>A0A851GMS2_9BACT</name>
<feature type="domain" description="Endonuclease/exonuclease/phosphatase" evidence="2">
    <location>
        <begin position="33"/>
        <end position="310"/>
    </location>
</feature>
<dbReference type="RefSeq" id="WP_178933120.1">
    <property type="nucleotide sequence ID" value="NZ_JACBAZ010000004.1"/>
</dbReference>
<keyword evidence="4" id="KW-1185">Reference proteome</keyword>
<organism evidence="3 4">
    <name type="scientific">Oceaniferula marina</name>
    <dbReference type="NCBI Taxonomy" id="2748318"/>
    <lineage>
        <taxon>Bacteria</taxon>
        <taxon>Pseudomonadati</taxon>
        <taxon>Verrucomicrobiota</taxon>
        <taxon>Verrucomicrobiia</taxon>
        <taxon>Verrucomicrobiales</taxon>
        <taxon>Verrucomicrobiaceae</taxon>
        <taxon>Oceaniferula</taxon>
    </lineage>
</organism>
<dbReference type="PANTHER" id="PTHR41349">
    <property type="match status" value="1"/>
</dbReference>
<dbReference type="PANTHER" id="PTHR41349:SF1">
    <property type="entry name" value="PROTEIN CBG08683"/>
    <property type="match status" value="1"/>
</dbReference>
<reference evidence="3 4" key="1">
    <citation type="submission" date="2020-07" db="EMBL/GenBank/DDBJ databases">
        <title>Roseicoccus Jingziensis gen. nov., sp. nov., isolated from coastal seawater.</title>
        <authorList>
            <person name="Feng X."/>
        </authorList>
    </citation>
    <scope>NUCLEOTIDE SEQUENCE [LARGE SCALE GENOMIC DNA]</scope>
    <source>
        <strain evidence="3 4">N1E253</strain>
    </source>
</reference>
<proteinExistence type="predicted"/>
<feature type="chain" id="PRO_5032500575" evidence="1">
    <location>
        <begin position="24"/>
        <end position="326"/>
    </location>
</feature>
<dbReference type="InterPro" id="IPR005135">
    <property type="entry name" value="Endo/exonuclease/phosphatase"/>
</dbReference>
<dbReference type="Proteomes" id="UP000557872">
    <property type="component" value="Unassembled WGS sequence"/>
</dbReference>
<gene>
    <name evidence="3" type="ORF">HW115_12000</name>
</gene>
<comment type="caution">
    <text evidence="3">The sequence shown here is derived from an EMBL/GenBank/DDBJ whole genome shotgun (WGS) entry which is preliminary data.</text>
</comment>
<dbReference type="AlphaFoldDB" id="A0A851GMS2"/>
<keyword evidence="3" id="KW-0255">Endonuclease</keyword>
<evidence type="ECO:0000313" key="3">
    <source>
        <dbReference type="EMBL" id="NWK56337.1"/>
    </source>
</evidence>
<dbReference type="GO" id="GO:0004527">
    <property type="term" value="F:exonuclease activity"/>
    <property type="evidence" value="ECO:0007669"/>
    <property type="project" value="UniProtKB-KW"/>
</dbReference>
<evidence type="ECO:0000256" key="1">
    <source>
        <dbReference type="SAM" id="SignalP"/>
    </source>
</evidence>
<sequence length="326" mass="37357">MITRSCILALGLFLVCSFHRALAENNDPLRVLVWNVWHGTNDVEQGPEKALALIKQSKADICLLQESYDINGERPRFGPWAASQLKWNHWQSKSPHLCVLTRFTIKKTFFHHPWHAVGTELEDDHGRTLHALSIWLDYRSNIATYLKDHPDASDKDLLLSESSRSKRLKQCQEIIKFLESSSLTKLNTPLLVGGDWNCPSHLDWTTQTTAAFKTRRPLQLPVSIAMHEAGFSDTYRSVHPNPVSHPGNTWSPLFRQDKEGNPLPMNRIDRLYYKSNATRPLLKPIRATVFPEQLEDNATPIKKRLFPSDHAAVLIEFEWQPATTKK</sequence>
<dbReference type="Gene3D" id="3.60.10.10">
    <property type="entry name" value="Endonuclease/exonuclease/phosphatase"/>
    <property type="match status" value="1"/>
</dbReference>
<keyword evidence="3" id="KW-0378">Hydrolase</keyword>
<keyword evidence="3" id="KW-0269">Exonuclease</keyword>
<dbReference type="Pfam" id="PF03372">
    <property type="entry name" value="Exo_endo_phos"/>
    <property type="match status" value="1"/>
</dbReference>
<dbReference type="GO" id="GO:0004519">
    <property type="term" value="F:endonuclease activity"/>
    <property type="evidence" value="ECO:0007669"/>
    <property type="project" value="UniProtKB-KW"/>
</dbReference>